<protein>
    <submittedName>
        <fullName evidence="9">Iron ABC transporter permease</fullName>
    </submittedName>
</protein>
<dbReference type="CDD" id="cd06550">
    <property type="entry name" value="TM_ABC_iron-siderophores_like"/>
    <property type="match status" value="1"/>
</dbReference>
<name>A0ABZ0I459_9GAMM</name>
<evidence type="ECO:0000313" key="10">
    <source>
        <dbReference type="Proteomes" id="UP001626537"/>
    </source>
</evidence>
<keyword evidence="3" id="KW-0813">Transport</keyword>
<feature type="transmembrane region" description="Helical" evidence="8">
    <location>
        <begin position="89"/>
        <end position="111"/>
    </location>
</feature>
<feature type="transmembrane region" description="Helical" evidence="8">
    <location>
        <begin position="187"/>
        <end position="208"/>
    </location>
</feature>
<feature type="transmembrane region" description="Helical" evidence="8">
    <location>
        <begin position="308"/>
        <end position="326"/>
    </location>
</feature>
<accession>A0ABZ0I459</accession>
<reference evidence="9 10" key="1">
    <citation type="submission" date="2023-10" db="EMBL/GenBank/DDBJ databases">
        <title>Two novel species belonging to the OM43/NOR5 clade.</title>
        <authorList>
            <person name="Park M."/>
        </authorList>
    </citation>
    <scope>NUCLEOTIDE SEQUENCE [LARGE SCALE GENOMIC DNA]</scope>
    <source>
        <strain evidence="9 10">IMCC43200</strain>
    </source>
</reference>
<dbReference type="InterPro" id="IPR037294">
    <property type="entry name" value="ABC_BtuC-like"/>
</dbReference>
<dbReference type="PANTHER" id="PTHR30472:SF25">
    <property type="entry name" value="ABC TRANSPORTER PERMEASE PROTEIN MJ0876-RELATED"/>
    <property type="match status" value="1"/>
</dbReference>
<dbReference type="SUPFAM" id="SSF81345">
    <property type="entry name" value="ABC transporter involved in vitamin B12 uptake, BtuC"/>
    <property type="match status" value="1"/>
</dbReference>
<feature type="transmembrane region" description="Helical" evidence="8">
    <location>
        <begin position="60"/>
        <end position="77"/>
    </location>
</feature>
<gene>
    <name evidence="9" type="ORF">R0135_01345</name>
</gene>
<feature type="transmembrane region" description="Helical" evidence="8">
    <location>
        <begin position="243"/>
        <end position="268"/>
    </location>
</feature>
<evidence type="ECO:0000256" key="4">
    <source>
        <dbReference type="ARBA" id="ARBA00022475"/>
    </source>
</evidence>
<feature type="transmembrane region" description="Helical" evidence="8">
    <location>
        <begin position="117"/>
        <end position="135"/>
    </location>
</feature>
<dbReference type="PANTHER" id="PTHR30472">
    <property type="entry name" value="FERRIC ENTEROBACTIN TRANSPORT SYSTEM PERMEASE PROTEIN"/>
    <property type="match status" value="1"/>
</dbReference>
<keyword evidence="6 8" id="KW-1133">Transmembrane helix</keyword>
<evidence type="ECO:0000256" key="1">
    <source>
        <dbReference type="ARBA" id="ARBA00004651"/>
    </source>
</evidence>
<feature type="transmembrane region" description="Helical" evidence="8">
    <location>
        <begin position="147"/>
        <end position="167"/>
    </location>
</feature>
<feature type="transmembrane region" description="Helical" evidence="8">
    <location>
        <begin position="280"/>
        <end position="302"/>
    </location>
</feature>
<dbReference type="Proteomes" id="UP001626537">
    <property type="component" value="Chromosome"/>
</dbReference>
<keyword evidence="4" id="KW-1003">Cell membrane</keyword>
<evidence type="ECO:0000256" key="6">
    <source>
        <dbReference type="ARBA" id="ARBA00022989"/>
    </source>
</evidence>
<keyword evidence="7 8" id="KW-0472">Membrane</keyword>
<evidence type="ECO:0000256" key="3">
    <source>
        <dbReference type="ARBA" id="ARBA00022448"/>
    </source>
</evidence>
<dbReference type="Pfam" id="PF01032">
    <property type="entry name" value="FecCD"/>
    <property type="match status" value="1"/>
</dbReference>
<organism evidence="9 10">
    <name type="scientific">Congregibacter variabilis</name>
    <dbReference type="NCBI Taxonomy" id="3081200"/>
    <lineage>
        <taxon>Bacteria</taxon>
        <taxon>Pseudomonadati</taxon>
        <taxon>Pseudomonadota</taxon>
        <taxon>Gammaproteobacteria</taxon>
        <taxon>Cellvibrionales</taxon>
        <taxon>Halieaceae</taxon>
        <taxon>Congregibacter</taxon>
    </lineage>
</organism>
<comment type="similarity">
    <text evidence="2">Belongs to the binding-protein-dependent transport system permease family. FecCD subfamily.</text>
</comment>
<evidence type="ECO:0000256" key="2">
    <source>
        <dbReference type="ARBA" id="ARBA00007935"/>
    </source>
</evidence>
<evidence type="ECO:0000256" key="7">
    <source>
        <dbReference type="ARBA" id="ARBA00023136"/>
    </source>
</evidence>
<keyword evidence="5 8" id="KW-0812">Transmembrane</keyword>
<dbReference type="Gene3D" id="1.10.3470.10">
    <property type="entry name" value="ABC transporter involved in vitamin B12 uptake, BtuC"/>
    <property type="match status" value="1"/>
</dbReference>
<keyword evidence="10" id="KW-1185">Reference proteome</keyword>
<dbReference type="InterPro" id="IPR000522">
    <property type="entry name" value="ABC_transptr_permease_BtuC"/>
</dbReference>
<comment type="subcellular location">
    <subcellularLocation>
        <location evidence="1">Cell membrane</location>
        <topology evidence="1">Multi-pass membrane protein</topology>
    </subcellularLocation>
</comment>
<evidence type="ECO:0000256" key="8">
    <source>
        <dbReference type="SAM" id="Phobius"/>
    </source>
</evidence>
<evidence type="ECO:0000256" key="5">
    <source>
        <dbReference type="ARBA" id="ARBA00022692"/>
    </source>
</evidence>
<proteinExistence type="inferred from homology"/>
<evidence type="ECO:0000313" key="9">
    <source>
        <dbReference type="EMBL" id="WOJ93827.1"/>
    </source>
</evidence>
<dbReference type="EMBL" id="CP136864">
    <property type="protein sequence ID" value="WOJ93827.1"/>
    <property type="molecule type" value="Genomic_DNA"/>
</dbReference>
<sequence>MSFRGLGTPASLTVLLVVAICAALSLGAVPLAPKELIAVLSGDGDALHRTVLLQLRLPRVLQAASIGGLLALTGALSQGMFRNPLADPSLIGVTGGASLGGALILALGIGAGLSGDIYVSLGAFVGGLLATWLVYQIARTAQGTSVSTLLLAGVAITALAGALVNVLEMSIDNSTLRRVALWRLGSLAGANYQTLMIASTALGILVMASMPLRNVLNALLLGEAEAGHLGYRSGTSKALLTALIAAGMGVSVALAGAIAFVGLVVPHMVRLYSGPEHHALLPRCTLLGALVLVLADLLSRILLAPGEIPLGIVTALLGVPYFLVLLRRYQARLVFS</sequence>
<dbReference type="RefSeq" id="WP_407348467.1">
    <property type="nucleotide sequence ID" value="NZ_CP136864.1"/>
</dbReference>